<protein>
    <recommendedName>
        <fullName evidence="4">Prepilin-type N-terminal cleavage/methylation domain-containing protein</fullName>
    </recommendedName>
</protein>
<dbReference type="RefSeq" id="WP_189432316.1">
    <property type="nucleotide sequence ID" value="NZ_BNAO01000003.1"/>
</dbReference>
<dbReference type="Pfam" id="PF07963">
    <property type="entry name" value="N_methyl"/>
    <property type="match status" value="1"/>
</dbReference>
<evidence type="ECO:0008006" key="4">
    <source>
        <dbReference type="Google" id="ProtNLM"/>
    </source>
</evidence>
<reference evidence="3" key="1">
    <citation type="journal article" date="2019" name="Int. J. Syst. Evol. Microbiol.">
        <title>The Global Catalogue of Microorganisms (GCM) 10K type strain sequencing project: providing services to taxonomists for standard genome sequencing and annotation.</title>
        <authorList>
            <consortium name="The Broad Institute Genomics Platform"/>
            <consortium name="The Broad Institute Genome Sequencing Center for Infectious Disease"/>
            <person name="Wu L."/>
            <person name="Ma J."/>
        </authorList>
    </citation>
    <scope>NUCLEOTIDE SEQUENCE [LARGE SCALE GENOMIC DNA]</scope>
    <source>
        <strain evidence="3">CGMCC 1.7003</strain>
    </source>
</reference>
<name>A0ABQ3KZ40_9ALTE</name>
<dbReference type="EMBL" id="BNAO01000003">
    <property type="protein sequence ID" value="GHG68115.1"/>
    <property type="molecule type" value="Genomic_DNA"/>
</dbReference>
<keyword evidence="1" id="KW-0812">Transmembrane</keyword>
<evidence type="ECO:0000313" key="3">
    <source>
        <dbReference type="Proteomes" id="UP000659697"/>
    </source>
</evidence>
<dbReference type="SUPFAM" id="SSF54523">
    <property type="entry name" value="Pili subunits"/>
    <property type="match status" value="1"/>
</dbReference>
<proteinExistence type="predicted"/>
<keyword evidence="3" id="KW-1185">Reference proteome</keyword>
<keyword evidence="1" id="KW-1133">Transmembrane helix</keyword>
<evidence type="ECO:0000313" key="2">
    <source>
        <dbReference type="EMBL" id="GHG68115.1"/>
    </source>
</evidence>
<organism evidence="2 3">
    <name type="scientific">Alishewanella longhuensis</name>
    <dbReference type="NCBI Taxonomy" id="1091037"/>
    <lineage>
        <taxon>Bacteria</taxon>
        <taxon>Pseudomonadati</taxon>
        <taxon>Pseudomonadota</taxon>
        <taxon>Gammaproteobacteria</taxon>
        <taxon>Alteromonadales</taxon>
        <taxon>Alteromonadaceae</taxon>
        <taxon>Alishewanella</taxon>
    </lineage>
</organism>
<keyword evidence="1" id="KW-0472">Membrane</keyword>
<comment type="caution">
    <text evidence="2">The sequence shown here is derived from an EMBL/GenBank/DDBJ whole genome shotgun (WGS) entry which is preliminary data.</text>
</comment>
<evidence type="ECO:0000256" key="1">
    <source>
        <dbReference type="SAM" id="Phobius"/>
    </source>
</evidence>
<dbReference type="Gene3D" id="3.30.700.10">
    <property type="entry name" value="Glycoprotein, Type 4 Pilin"/>
    <property type="match status" value="1"/>
</dbReference>
<dbReference type="InterPro" id="IPR045584">
    <property type="entry name" value="Pilin-like"/>
</dbReference>
<dbReference type="Proteomes" id="UP000659697">
    <property type="component" value="Unassembled WGS sequence"/>
</dbReference>
<sequence>MRQQAFTLIELLIVIMLMALLMSLVGPVAINQYERTRLVEEREHFLRIVERAKADALNRRISHTLNFSENQISFSQHTETHVHTYQYLTFGNEKLTVNAHGYWQPETLDYLELTRQKTLALNPPAIELN</sequence>
<accession>A0ABQ3KZ40</accession>
<feature type="transmembrane region" description="Helical" evidence="1">
    <location>
        <begin position="6"/>
        <end position="30"/>
    </location>
</feature>
<dbReference type="InterPro" id="IPR012902">
    <property type="entry name" value="N_methyl_site"/>
</dbReference>
<dbReference type="NCBIfam" id="TIGR02532">
    <property type="entry name" value="IV_pilin_GFxxxE"/>
    <property type="match status" value="1"/>
</dbReference>
<gene>
    <name evidence="2" type="ORF">GCM10010919_17300</name>
</gene>